<gene>
    <name evidence="1" type="ORF">EW145_g2149</name>
</gene>
<dbReference type="Proteomes" id="UP000308199">
    <property type="component" value="Unassembled WGS sequence"/>
</dbReference>
<protein>
    <submittedName>
        <fullName evidence="1">Uncharacterized protein</fullName>
    </submittedName>
</protein>
<sequence>MDSLTQVVNTNANATHLSLKTSLAPSVSNFEERVKHSTHADKTALIEAFRVLKEQYPTHLALRSRRCGKTTMLTMFQSFFEKADPKTVEERRKLYENTPLVISKSSMVETYFAQHPMKQHFDNIVIAEFERHEEMGHFKDLDKRSEASLKRVLEGLEAHRCQAFYVLAKILKKDNLLDVHGAIMAGIIRIEQTGFLSGLNNLLTFSLDSPISTPLERAYSIAFLFTIEEVETIFIHYAQRNYPFTIRDLREWYGGYCTTEGHELFNPWSICRALETCSLRSFWTASGIDNILLRRISTSRDDFQKSLGFLLGGRGVLKPSQSCRVGIADDMTKDELLNVLHYTGYLTGKVTLDFISVWFCLIDLASAQDNLLRIPNRELQGNFFFMGIEHND</sequence>
<dbReference type="PANTHER" id="PTHR34825">
    <property type="entry name" value="CONSERVED PROTEIN, WITH A WEAK D-GALACTARATE DEHYDRATASE/ALTRONATE HYDROLASE DOMAIN"/>
    <property type="match status" value="1"/>
</dbReference>
<dbReference type="OrthoDB" id="2143434at2759"/>
<dbReference type="PANTHER" id="PTHR34825:SF1">
    <property type="entry name" value="AAA-ATPASE-LIKE DOMAIN-CONTAINING PROTEIN"/>
    <property type="match status" value="1"/>
</dbReference>
<dbReference type="EMBL" id="SGPK01000070">
    <property type="protein sequence ID" value="THH09241.1"/>
    <property type="molecule type" value="Genomic_DNA"/>
</dbReference>
<accession>A0A4S4LDN3</accession>
<reference evidence="1 2" key="1">
    <citation type="submission" date="2019-02" db="EMBL/GenBank/DDBJ databases">
        <title>Genome sequencing of the rare red list fungi Phellinidium pouzarii.</title>
        <authorList>
            <person name="Buettner E."/>
            <person name="Kellner H."/>
        </authorList>
    </citation>
    <scope>NUCLEOTIDE SEQUENCE [LARGE SCALE GENOMIC DNA]</scope>
    <source>
        <strain evidence="1 2">DSM 108285</strain>
    </source>
</reference>
<comment type="caution">
    <text evidence="1">The sequence shown here is derived from an EMBL/GenBank/DDBJ whole genome shotgun (WGS) entry which is preliminary data.</text>
</comment>
<evidence type="ECO:0000313" key="1">
    <source>
        <dbReference type="EMBL" id="THH09241.1"/>
    </source>
</evidence>
<evidence type="ECO:0000313" key="2">
    <source>
        <dbReference type="Proteomes" id="UP000308199"/>
    </source>
</evidence>
<organism evidence="1 2">
    <name type="scientific">Phellinidium pouzarii</name>
    <dbReference type="NCBI Taxonomy" id="167371"/>
    <lineage>
        <taxon>Eukaryota</taxon>
        <taxon>Fungi</taxon>
        <taxon>Dikarya</taxon>
        <taxon>Basidiomycota</taxon>
        <taxon>Agaricomycotina</taxon>
        <taxon>Agaricomycetes</taxon>
        <taxon>Hymenochaetales</taxon>
        <taxon>Hymenochaetaceae</taxon>
        <taxon>Phellinidium</taxon>
    </lineage>
</organism>
<dbReference type="AlphaFoldDB" id="A0A4S4LDN3"/>
<proteinExistence type="predicted"/>
<keyword evidence="2" id="KW-1185">Reference proteome</keyword>
<name>A0A4S4LDN3_9AGAM</name>